<evidence type="ECO:0000256" key="1">
    <source>
        <dbReference type="ARBA" id="ARBA00022723"/>
    </source>
</evidence>
<evidence type="ECO:0000259" key="5">
    <source>
        <dbReference type="Pfam" id="PF04500"/>
    </source>
</evidence>
<comment type="caution">
    <text evidence="6">The sequence shown here is derived from an EMBL/GenBank/DDBJ whole genome shotgun (WGS) entry which is preliminary data.</text>
</comment>
<organism evidence="6 7">
    <name type="scientific">Frankliniella fusca</name>
    <dbReference type="NCBI Taxonomy" id="407009"/>
    <lineage>
        <taxon>Eukaryota</taxon>
        <taxon>Metazoa</taxon>
        <taxon>Ecdysozoa</taxon>
        <taxon>Arthropoda</taxon>
        <taxon>Hexapoda</taxon>
        <taxon>Insecta</taxon>
        <taxon>Pterygota</taxon>
        <taxon>Neoptera</taxon>
        <taxon>Paraneoptera</taxon>
        <taxon>Thysanoptera</taxon>
        <taxon>Terebrantia</taxon>
        <taxon>Thripoidea</taxon>
        <taxon>Thripidae</taxon>
        <taxon>Frankliniella</taxon>
    </lineage>
</organism>
<evidence type="ECO:0000256" key="4">
    <source>
        <dbReference type="SAM" id="MobiDB-lite"/>
    </source>
</evidence>
<feature type="region of interest" description="Disordered" evidence="4">
    <location>
        <begin position="88"/>
        <end position="134"/>
    </location>
</feature>
<feature type="domain" description="FLYWCH-type" evidence="5">
    <location>
        <begin position="9"/>
        <end position="48"/>
    </location>
</feature>
<dbReference type="Gene3D" id="2.20.25.240">
    <property type="match status" value="1"/>
</dbReference>
<evidence type="ECO:0000313" key="7">
    <source>
        <dbReference type="Proteomes" id="UP001219518"/>
    </source>
</evidence>
<dbReference type="Proteomes" id="UP001219518">
    <property type="component" value="Unassembled WGS sequence"/>
</dbReference>
<dbReference type="Pfam" id="PF04500">
    <property type="entry name" value="FLYWCH"/>
    <property type="match status" value="1"/>
</dbReference>
<name>A0AAE1LM54_9NEOP</name>
<gene>
    <name evidence="6" type="ORF">KUF71_012122</name>
</gene>
<dbReference type="InterPro" id="IPR007588">
    <property type="entry name" value="Znf_FLYWCH"/>
</dbReference>
<feature type="compositionally biased region" description="Basic and acidic residues" evidence="4">
    <location>
        <begin position="96"/>
        <end position="114"/>
    </location>
</feature>
<evidence type="ECO:0000256" key="3">
    <source>
        <dbReference type="ARBA" id="ARBA00022833"/>
    </source>
</evidence>
<dbReference type="GO" id="GO:0008270">
    <property type="term" value="F:zinc ion binding"/>
    <property type="evidence" value="ECO:0007669"/>
    <property type="project" value="UniProtKB-KW"/>
</dbReference>
<keyword evidence="3" id="KW-0862">Zinc</keyword>
<dbReference type="EMBL" id="JAHWGI010001135">
    <property type="protein sequence ID" value="KAK3923107.1"/>
    <property type="molecule type" value="Genomic_DNA"/>
</dbReference>
<evidence type="ECO:0000256" key="2">
    <source>
        <dbReference type="ARBA" id="ARBA00022771"/>
    </source>
</evidence>
<feature type="compositionally biased region" description="Basic and acidic residues" evidence="4">
    <location>
        <begin position="121"/>
        <end position="134"/>
    </location>
</feature>
<protein>
    <submittedName>
        <fullName evidence="6">Electrogenic sodium bicarbonate cotransporter 1</fullName>
    </submittedName>
</protein>
<sequence length="134" mass="15494">MSIARENRDIKKGRTYWTCTKKKECRATAVTVFNVGAVQVVKGRQHSHAPNWEEVEAGKALANMKRMVTQHPDFPPAQILRTELPKLSEGTISQLPEREQLKKAMRRERVKDQRSSLQSIEELREIPDRKEKTT</sequence>
<keyword evidence="1" id="KW-0479">Metal-binding</keyword>
<dbReference type="AlphaFoldDB" id="A0AAE1LM54"/>
<proteinExistence type="predicted"/>
<accession>A0AAE1LM54</accession>
<keyword evidence="7" id="KW-1185">Reference proteome</keyword>
<reference evidence="6" key="1">
    <citation type="submission" date="2021-07" db="EMBL/GenBank/DDBJ databases">
        <authorList>
            <person name="Catto M.A."/>
            <person name="Jacobson A."/>
            <person name="Kennedy G."/>
            <person name="Labadie P."/>
            <person name="Hunt B.G."/>
            <person name="Srinivasan R."/>
        </authorList>
    </citation>
    <scope>NUCLEOTIDE SEQUENCE</scope>
    <source>
        <strain evidence="6">PL_HMW_Pooled</strain>
        <tissue evidence="6">Head</tissue>
    </source>
</reference>
<reference evidence="6" key="2">
    <citation type="journal article" date="2023" name="BMC Genomics">
        <title>Pest status, molecular evolution, and epigenetic factors derived from the genome assembly of Frankliniella fusca, a thysanopteran phytovirus vector.</title>
        <authorList>
            <person name="Catto M.A."/>
            <person name="Labadie P.E."/>
            <person name="Jacobson A.L."/>
            <person name="Kennedy G.G."/>
            <person name="Srinivasan R."/>
            <person name="Hunt B.G."/>
        </authorList>
    </citation>
    <scope>NUCLEOTIDE SEQUENCE</scope>
    <source>
        <strain evidence="6">PL_HMW_Pooled</strain>
    </source>
</reference>
<evidence type="ECO:0000313" key="6">
    <source>
        <dbReference type="EMBL" id="KAK3923107.1"/>
    </source>
</evidence>
<keyword evidence="2" id="KW-0863">Zinc-finger</keyword>